<dbReference type="PANTHER" id="PTHR30026:SF20">
    <property type="entry name" value="OUTER MEMBRANE PROTEIN TOLC"/>
    <property type="match status" value="1"/>
</dbReference>
<evidence type="ECO:0000313" key="11">
    <source>
        <dbReference type="Proteomes" id="UP001204798"/>
    </source>
</evidence>
<sequence>MRWVLTFWVIVLSLSSVSAQSERKVDLTTAIETALKFHPSLRAHAAQVDAAFAQRSQAKARLAPRLDMIASYTQLHQNPSFTVSNMGTIVFGEKDNPQLSWTVKMPLFTSGKLEGMVRQAEEGVKATKRNLERQKQKVAMEAATAYFNVLKARGFLKVMEDKLKALRSQRDDISKMLEQGVATKADLLRAEAAVAAAQEELTKAQNIEALSIAALANAMGLHPNETLKVEEFPSITETVFPDLPASLEAAINEALRQRPEILVLEAQLKAAMEGVKVAASEQKPQIGLILQYDAERQTIMPDTGRWLAGLILTLNLFDGGSTRAIVEQAKSQVKQIDAAITELRNAIALEVTNAFLNLSSAKERVKAAQQAVAAAEEGVRLVRLGYQNGVNTLTDFLSALSELTSAQTALIAAYADLRIAEVQFWFALGRSPEALLEKLSRRQRKEVNGL</sequence>
<dbReference type="InterPro" id="IPR051906">
    <property type="entry name" value="TolC-like"/>
</dbReference>
<name>A0ABT2EUA2_9BACT</name>
<evidence type="ECO:0000256" key="9">
    <source>
        <dbReference type="SAM" id="SignalP"/>
    </source>
</evidence>
<proteinExistence type="inferred from homology"/>
<feature type="coiled-coil region" evidence="8">
    <location>
        <begin position="326"/>
        <end position="378"/>
    </location>
</feature>
<keyword evidence="4" id="KW-1134">Transmembrane beta strand</keyword>
<dbReference type="PANTHER" id="PTHR30026">
    <property type="entry name" value="OUTER MEMBRANE PROTEIN TOLC"/>
    <property type="match status" value="1"/>
</dbReference>
<accession>A0ABT2EUA2</accession>
<dbReference type="Proteomes" id="UP001204798">
    <property type="component" value="Unassembled WGS sequence"/>
</dbReference>
<evidence type="ECO:0000256" key="8">
    <source>
        <dbReference type="SAM" id="Coils"/>
    </source>
</evidence>
<dbReference type="SUPFAM" id="SSF56954">
    <property type="entry name" value="Outer membrane efflux proteins (OEP)"/>
    <property type="match status" value="1"/>
</dbReference>
<keyword evidence="9" id="KW-0732">Signal</keyword>
<comment type="caution">
    <text evidence="10">The sequence shown here is derived from an EMBL/GenBank/DDBJ whole genome shotgun (WGS) entry which is preliminary data.</text>
</comment>
<dbReference type="PIRSF" id="PIRSF001892">
    <property type="entry name" value="CyaE"/>
    <property type="match status" value="1"/>
</dbReference>
<reference evidence="10 11" key="1">
    <citation type="submission" date="2022-08" db="EMBL/GenBank/DDBJ databases">
        <title>Bacterial and archaeal communities from various locations to study Microbial Dark Matter (Phase II).</title>
        <authorList>
            <person name="Stepanauskas R."/>
        </authorList>
    </citation>
    <scope>NUCLEOTIDE SEQUENCE [LARGE SCALE GENOMIC DNA]</scope>
    <source>
        <strain evidence="10 11">PD1</strain>
    </source>
</reference>
<evidence type="ECO:0000256" key="3">
    <source>
        <dbReference type="ARBA" id="ARBA00022448"/>
    </source>
</evidence>
<keyword evidence="11" id="KW-1185">Reference proteome</keyword>
<keyword evidence="3" id="KW-0813">Transport</keyword>
<dbReference type="InterPro" id="IPR028351">
    <property type="entry name" value="CyaE"/>
</dbReference>
<dbReference type="EMBL" id="JANUCP010000005">
    <property type="protein sequence ID" value="MCS3920488.1"/>
    <property type="molecule type" value="Genomic_DNA"/>
</dbReference>
<keyword evidence="8" id="KW-0175">Coiled coil</keyword>
<organism evidence="10 11">
    <name type="scientific">Candidatus Fervidibacter sacchari</name>
    <dbReference type="NCBI Taxonomy" id="1448929"/>
    <lineage>
        <taxon>Bacteria</taxon>
        <taxon>Candidatus Fervidibacterota</taxon>
        <taxon>Candidatus Fervidibacter</taxon>
    </lineage>
</organism>
<feature type="signal peptide" evidence="9">
    <location>
        <begin position="1"/>
        <end position="19"/>
    </location>
</feature>
<gene>
    <name evidence="10" type="ORF">M2350_002917</name>
</gene>
<dbReference type="Pfam" id="PF02321">
    <property type="entry name" value="OEP"/>
    <property type="match status" value="2"/>
</dbReference>
<evidence type="ECO:0000256" key="4">
    <source>
        <dbReference type="ARBA" id="ARBA00022452"/>
    </source>
</evidence>
<dbReference type="InterPro" id="IPR003423">
    <property type="entry name" value="OMP_efflux"/>
</dbReference>
<evidence type="ECO:0000256" key="7">
    <source>
        <dbReference type="ARBA" id="ARBA00023237"/>
    </source>
</evidence>
<feature type="coiled-coil region" evidence="8">
    <location>
        <begin position="117"/>
        <end position="207"/>
    </location>
</feature>
<keyword evidence="7" id="KW-0998">Cell outer membrane</keyword>
<keyword evidence="6" id="KW-0472">Membrane</keyword>
<evidence type="ECO:0000256" key="2">
    <source>
        <dbReference type="ARBA" id="ARBA00007613"/>
    </source>
</evidence>
<evidence type="ECO:0000256" key="6">
    <source>
        <dbReference type="ARBA" id="ARBA00023136"/>
    </source>
</evidence>
<feature type="chain" id="PRO_5046310679" evidence="9">
    <location>
        <begin position="20"/>
        <end position="450"/>
    </location>
</feature>
<evidence type="ECO:0000256" key="5">
    <source>
        <dbReference type="ARBA" id="ARBA00022692"/>
    </source>
</evidence>
<evidence type="ECO:0000313" key="10">
    <source>
        <dbReference type="EMBL" id="MCS3920488.1"/>
    </source>
</evidence>
<protein>
    <submittedName>
        <fullName evidence="10">TolC family type I secretion outer membrane protein</fullName>
    </submittedName>
</protein>
<keyword evidence="5" id="KW-0812">Transmembrane</keyword>
<dbReference type="RefSeq" id="WP_259099799.1">
    <property type="nucleotide sequence ID" value="NZ_CP130454.1"/>
</dbReference>
<comment type="similarity">
    <text evidence="2">Belongs to the outer membrane factor (OMF) (TC 1.B.17) family.</text>
</comment>
<dbReference type="Gene3D" id="1.20.1600.10">
    <property type="entry name" value="Outer membrane efflux proteins (OEP)"/>
    <property type="match status" value="1"/>
</dbReference>
<comment type="subcellular location">
    <subcellularLocation>
        <location evidence="1">Cell outer membrane</location>
    </subcellularLocation>
</comment>
<evidence type="ECO:0000256" key="1">
    <source>
        <dbReference type="ARBA" id="ARBA00004442"/>
    </source>
</evidence>